<organism evidence="2 3">
    <name type="scientific">Acetivibrio clariflavus (strain DSM 19732 / NBRC 101661 / EBR45)</name>
    <name type="common">Clostridium clariflavum</name>
    <dbReference type="NCBI Taxonomy" id="720554"/>
    <lineage>
        <taxon>Bacteria</taxon>
        <taxon>Bacillati</taxon>
        <taxon>Bacillota</taxon>
        <taxon>Clostridia</taxon>
        <taxon>Eubacteriales</taxon>
        <taxon>Oscillospiraceae</taxon>
        <taxon>Acetivibrio</taxon>
    </lineage>
</organism>
<dbReference type="eggNOG" id="COG1721">
    <property type="taxonomic scope" value="Bacteria"/>
</dbReference>
<keyword evidence="1" id="KW-0812">Transmembrane</keyword>
<evidence type="ECO:0000256" key="1">
    <source>
        <dbReference type="SAM" id="Phobius"/>
    </source>
</evidence>
<keyword evidence="1" id="KW-0472">Membrane</keyword>
<dbReference type="EMBL" id="CP003065">
    <property type="protein sequence ID" value="AEV67266.1"/>
    <property type="molecule type" value="Genomic_DNA"/>
</dbReference>
<keyword evidence="3" id="KW-1185">Reference proteome</keyword>
<evidence type="ECO:0000313" key="3">
    <source>
        <dbReference type="Proteomes" id="UP000005435"/>
    </source>
</evidence>
<protein>
    <submittedName>
        <fullName evidence="2">Uncharacterized protein</fullName>
    </submittedName>
</protein>
<proteinExistence type="predicted"/>
<dbReference type="KEGG" id="ccl:Clocl_0555"/>
<keyword evidence="1" id="KW-1133">Transmembrane helix</keyword>
<dbReference type="Proteomes" id="UP000005435">
    <property type="component" value="Chromosome"/>
</dbReference>
<reference evidence="2 3" key="2">
    <citation type="journal article" date="2012" name="Stand. Genomic Sci.">
        <title>Complete Genome Sequence of Clostridium clariflavum DSM 19732.</title>
        <authorList>
            <person name="Izquierdo J.A."/>
            <person name="Goodwin L."/>
            <person name="Davenport K.W."/>
            <person name="Teshima H."/>
            <person name="Bruce D."/>
            <person name="Detter C."/>
            <person name="Tapia R."/>
            <person name="Han S."/>
            <person name="Land M."/>
            <person name="Hauser L."/>
            <person name="Jeffries C.D."/>
            <person name="Han J."/>
            <person name="Pitluck S."/>
            <person name="Nolan M."/>
            <person name="Chen A."/>
            <person name="Huntemann M."/>
            <person name="Mavromatis K."/>
            <person name="Mikhailova N."/>
            <person name="Liolios K."/>
            <person name="Woyke T."/>
            <person name="Lynd L.R."/>
        </authorList>
    </citation>
    <scope>NUCLEOTIDE SEQUENCE [LARGE SCALE GENOMIC DNA]</scope>
    <source>
        <strain evidence="3">DSM 19732 / NBRC 101661 / EBR45</strain>
    </source>
</reference>
<name>G8LT62_ACECE</name>
<dbReference type="PANTHER" id="PTHR34351:SF2">
    <property type="entry name" value="DUF58 DOMAIN-CONTAINING PROTEIN"/>
    <property type="match status" value="1"/>
</dbReference>
<accession>G8LT62</accession>
<evidence type="ECO:0000313" key="2">
    <source>
        <dbReference type="EMBL" id="AEV67266.1"/>
    </source>
</evidence>
<gene>
    <name evidence="2" type="ordered locus">Clocl_0555</name>
</gene>
<dbReference type="PANTHER" id="PTHR34351">
    <property type="entry name" value="SLR1927 PROTEIN-RELATED"/>
    <property type="match status" value="1"/>
</dbReference>
<dbReference type="HOGENOM" id="CLU_026152_3_2_9"/>
<sequence length="405" mass="47071" precursor="true">MFKLLKNKIIYLCFLIFTIALGIYKDGYISTILFYTALLLPVVSLSLILFTMASFRLLENVDQRIVVKGDVITYTYEISNHTKLLFCPMTIEFTDSKVLFKDTILGEEDEFILYPDEVKKAVKKVDCRYRGSYYIGIQSISIRDFFNLFTIKFKSIENPKILVYPKIRELIQVNKYTSLIESNESIVSKTNKDPSIFSNVRDYQSGDPLKAIHWKLSAKQGKLLVKENEGNINSRTKIIINYDSLPFSFEYNVVMQDYIIECVVATIKYLLENNTPTYLSYYKFDMQYISASNINDFGQFYNVLANMMFSGREFISILEKELGSFAQYANIMIFTPYITKELSEYILLNRARIPDINIYIINENKCEVGSILTDQDKQPLVDLLSNNIKVYKISYENELCRLEVA</sequence>
<reference evidence="3" key="1">
    <citation type="submission" date="2011-12" db="EMBL/GenBank/DDBJ databases">
        <title>Complete sequence of Clostridium clariflavum DSM 19732.</title>
        <authorList>
            <consortium name="US DOE Joint Genome Institute"/>
            <person name="Lucas S."/>
            <person name="Han J."/>
            <person name="Lapidus A."/>
            <person name="Cheng J.-F."/>
            <person name="Goodwin L."/>
            <person name="Pitluck S."/>
            <person name="Peters L."/>
            <person name="Teshima H."/>
            <person name="Detter J.C."/>
            <person name="Han C."/>
            <person name="Tapia R."/>
            <person name="Land M."/>
            <person name="Hauser L."/>
            <person name="Kyrpides N."/>
            <person name="Ivanova N."/>
            <person name="Pagani I."/>
            <person name="Kitzmiller T."/>
            <person name="Lynd L."/>
            <person name="Izquierdo J."/>
            <person name="Woyke T."/>
        </authorList>
    </citation>
    <scope>NUCLEOTIDE SEQUENCE [LARGE SCALE GENOMIC DNA]</scope>
    <source>
        <strain evidence="3">DSM 19732 / NBRC 101661 / EBR45</strain>
    </source>
</reference>
<dbReference type="AlphaFoldDB" id="G8LT62"/>
<dbReference type="STRING" id="720554.Clocl_0555"/>
<feature type="transmembrane region" description="Helical" evidence="1">
    <location>
        <begin position="32"/>
        <end position="55"/>
    </location>
</feature>